<evidence type="ECO:0000313" key="1">
    <source>
        <dbReference type="EMBL" id="TNV75160.1"/>
    </source>
</evidence>
<dbReference type="AlphaFoldDB" id="A0A8J8NJ02"/>
<accession>A0A8J8NJ02</accession>
<protein>
    <submittedName>
        <fullName evidence="1">Uncharacterized protein</fullName>
    </submittedName>
</protein>
<keyword evidence="2" id="KW-1185">Reference proteome</keyword>
<dbReference type="Proteomes" id="UP000785679">
    <property type="component" value="Unassembled WGS sequence"/>
</dbReference>
<proteinExistence type="predicted"/>
<reference evidence="1" key="1">
    <citation type="submission" date="2019-06" db="EMBL/GenBank/DDBJ databases">
        <authorList>
            <person name="Zheng W."/>
        </authorList>
    </citation>
    <scope>NUCLEOTIDE SEQUENCE</scope>
    <source>
        <strain evidence="1">QDHG01</strain>
    </source>
</reference>
<gene>
    <name evidence="1" type="ORF">FGO68_gene11980</name>
</gene>
<comment type="caution">
    <text evidence="1">The sequence shown here is derived from an EMBL/GenBank/DDBJ whole genome shotgun (WGS) entry which is preliminary data.</text>
</comment>
<dbReference type="EMBL" id="RRYP01016270">
    <property type="protein sequence ID" value="TNV75160.1"/>
    <property type="molecule type" value="Genomic_DNA"/>
</dbReference>
<name>A0A8J8NJ02_HALGN</name>
<evidence type="ECO:0000313" key="2">
    <source>
        <dbReference type="Proteomes" id="UP000785679"/>
    </source>
</evidence>
<organism evidence="1 2">
    <name type="scientific">Halteria grandinella</name>
    <dbReference type="NCBI Taxonomy" id="5974"/>
    <lineage>
        <taxon>Eukaryota</taxon>
        <taxon>Sar</taxon>
        <taxon>Alveolata</taxon>
        <taxon>Ciliophora</taxon>
        <taxon>Intramacronucleata</taxon>
        <taxon>Spirotrichea</taxon>
        <taxon>Stichotrichia</taxon>
        <taxon>Sporadotrichida</taxon>
        <taxon>Halteriidae</taxon>
        <taxon>Halteria</taxon>
    </lineage>
</organism>
<sequence>MEDHLSQLDLSPIKMVQERHVSSNFEIPQTGLHLFGSRPSQYICTQGYEKLKENYTCQNFKDIEQAYILQQDSQPHLISLQEYLQSASKVKLDHRKHLQATPTVLQEKRPNLFNVKKQSATQGTLKFRTNASKISLSKRPFKENLM</sequence>